<accession>W7TDD7</accession>
<dbReference type="Proteomes" id="UP000019335">
    <property type="component" value="Unassembled WGS sequence"/>
</dbReference>
<feature type="domain" description="Pentatricopeptide repeat-containing protein-mitochondrial" evidence="3">
    <location>
        <begin position="15"/>
        <end position="125"/>
    </location>
</feature>
<comment type="caution">
    <text evidence="4">The sequence shown here is derived from an EMBL/GenBank/DDBJ whole genome shotgun (WGS) entry which is preliminary data.</text>
</comment>
<dbReference type="AlphaFoldDB" id="W7TDD7"/>
<gene>
    <name evidence="4" type="ORF">Naga_102167g1</name>
</gene>
<dbReference type="PANTHER" id="PTHR47447">
    <property type="entry name" value="OS03G0856100 PROTEIN"/>
    <property type="match status" value="1"/>
</dbReference>
<dbReference type="InterPro" id="IPR002885">
    <property type="entry name" value="PPR_rpt"/>
</dbReference>
<dbReference type="InterPro" id="IPR011990">
    <property type="entry name" value="TPR-like_helical_dom_sf"/>
</dbReference>
<evidence type="ECO:0000313" key="5">
    <source>
        <dbReference type="Proteomes" id="UP000019335"/>
    </source>
</evidence>
<reference evidence="4 5" key="1">
    <citation type="journal article" date="2014" name="Mol. Plant">
        <title>Chromosome Scale Genome Assembly and Transcriptome Profiling of Nannochloropsis gaditana in Nitrogen Depletion.</title>
        <authorList>
            <person name="Corteggiani Carpinelli E."/>
            <person name="Telatin A."/>
            <person name="Vitulo N."/>
            <person name="Forcato C."/>
            <person name="D'Angelo M."/>
            <person name="Schiavon R."/>
            <person name="Vezzi A."/>
            <person name="Giacometti G.M."/>
            <person name="Morosinotto T."/>
            <person name="Valle G."/>
        </authorList>
    </citation>
    <scope>NUCLEOTIDE SEQUENCE [LARGE SCALE GENOMIC DNA]</scope>
    <source>
        <strain evidence="4 5">B-31</strain>
    </source>
</reference>
<keyword evidence="1" id="KW-0677">Repeat</keyword>
<feature type="repeat" description="PPR" evidence="2">
    <location>
        <begin position="28"/>
        <end position="62"/>
    </location>
</feature>
<sequence>MTICIHAQRPKETVAILDRMGKAGVPVGLSSYNLAVEALAHQGEWKKALKIITYMERQAVWPDTRTYTSALDACARAGEWQRALLLLEEMVTVKGVPPAIGSYNAVLSACVKGGQSARATTFFQDMVKKEVGVDARSFAVAIAACEDGNLVDQALALEGRGRDPPLPRGG</sequence>
<name>W7TDD7_9STRA</name>
<dbReference type="PROSITE" id="PS51375">
    <property type="entry name" value="PPR"/>
    <property type="match status" value="3"/>
</dbReference>
<evidence type="ECO:0000259" key="3">
    <source>
        <dbReference type="Pfam" id="PF23276"/>
    </source>
</evidence>
<feature type="repeat" description="PPR" evidence="2">
    <location>
        <begin position="99"/>
        <end position="133"/>
    </location>
</feature>
<protein>
    <submittedName>
        <fullName evidence="4">Tpr-like protein</fullName>
    </submittedName>
</protein>
<dbReference type="OrthoDB" id="185373at2759"/>
<dbReference type="EMBL" id="AZIL01002456">
    <property type="protein sequence ID" value="EWM21538.1"/>
    <property type="molecule type" value="Genomic_DNA"/>
</dbReference>
<proteinExistence type="predicted"/>
<evidence type="ECO:0000256" key="1">
    <source>
        <dbReference type="ARBA" id="ARBA00022737"/>
    </source>
</evidence>
<organism evidence="4 5">
    <name type="scientific">Nannochloropsis gaditana</name>
    <dbReference type="NCBI Taxonomy" id="72520"/>
    <lineage>
        <taxon>Eukaryota</taxon>
        <taxon>Sar</taxon>
        <taxon>Stramenopiles</taxon>
        <taxon>Ochrophyta</taxon>
        <taxon>Eustigmatophyceae</taxon>
        <taxon>Eustigmatales</taxon>
        <taxon>Monodopsidaceae</taxon>
        <taxon>Nannochloropsis</taxon>
    </lineage>
</organism>
<dbReference type="Pfam" id="PF23276">
    <property type="entry name" value="TPR_24"/>
    <property type="match status" value="1"/>
</dbReference>
<dbReference type="Gene3D" id="1.25.40.10">
    <property type="entry name" value="Tetratricopeptide repeat domain"/>
    <property type="match status" value="1"/>
</dbReference>
<evidence type="ECO:0000313" key="4">
    <source>
        <dbReference type="EMBL" id="EWM21538.1"/>
    </source>
</evidence>
<keyword evidence="5" id="KW-1185">Reference proteome</keyword>
<dbReference type="InterPro" id="IPR057027">
    <property type="entry name" value="TPR_mt"/>
</dbReference>
<evidence type="ECO:0000256" key="2">
    <source>
        <dbReference type="PROSITE-ProRule" id="PRU00708"/>
    </source>
</evidence>
<feature type="repeat" description="PPR" evidence="2">
    <location>
        <begin position="63"/>
        <end position="97"/>
    </location>
</feature>
<dbReference type="NCBIfam" id="TIGR00756">
    <property type="entry name" value="PPR"/>
    <property type="match status" value="2"/>
</dbReference>
<dbReference type="PANTHER" id="PTHR47447:SF17">
    <property type="entry name" value="OS12G0638900 PROTEIN"/>
    <property type="match status" value="1"/>
</dbReference>